<dbReference type="SUPFAM" id="SSF51735">
    <property type="entry name" value="NAD(P)-binding Rossmann-fold domains"/>
    <property type="match status" value="7"/>
</dbReference>
<evidence type="ECO:0000259" key="12">
    <source>
        <dbReference type="PROSITE" id="PS52019"/>
    </source>
</evidence>
<keyword evidence="8" id="KW-0012">Acyltransferase</keyword>
<dbReference type="InterPro" id="IPR020841">
    <property type="entry name" value="PKS_Beta-ketoAc_synthase_dom"/>
</dbReference>
<dbReference type="CDD" id="cd08956">
    <property type="entry name" value="KR_3_FAS_SDR_x"/>
    <property type="match status" value="2"/>
</dbReference>
<feature type="region of interest" description="N-terminal hotdog fold" evidence="9">
    <location>
        <begin position="4243"/>
        <end position="4357"/>
    </location>
</feature>
<dbReference type="GO" id="GO:0006633">
    <property type="term" value="P:fatty acid biosynthetic process"/>
    <property type="evidence" value="ECO:0007669"/>
    <property type="project" value="InterPro"/>
</dbReference>
<dbReference type="InterPro" id="IPR014031">
    <property type="entry name" value="Ketoacyl_synth_C"/>
</dbReference>
<dbReference type="Pfam" id="PF08990">
    <property type="entry name" value="Docking"/>
    <property type="match status" value="1"/>
</dbReference>
<reference evidence="13 14" key="1">
    <citation type="submission" date="2016-09" db="EMBL/GenBank/DDBJ databases">
        <title>Couchioplanes caeruleus draft genome sequence.</title>
        <authorList>
            <person name="Sheehan J."/>
            <person name="Caffrey P."/>
        </authorList>
    </citation>
    <scope>NUCLEOTIDE SEQUENCE [LARGE SCALE GENOMIC DNA]</scope>
    <source>
        <strain evidence="13 14">DSM 43634</strain>
    </source>
</reference>
<dbReference type="InterPro" id="IPR020806">
    <property type="entry name" value="PKS_PP-bd"/>
</dbReference>
<dbReference type="Pfam" id="PF21089">
    <property type="entry name" value="PKS_DH_N"/>
    <property type="match status" value="2"/>
</dbReference>
<dbReference type="Gene3D" id="3.40.50.720">
    <property type="entry name" value="NAD(P)-binding Rossmann-like Domain"/>
    <property type="match status" value="5"/>
</dbReference>
<feature type="domain" description="Ketosynthase family 3 (KS3)" evidence="11">
    <location>
        <begin position="1397"/>
        <end position="1821"/>
    </location>
</feature>
<dbReference type="Gene3D" id="3.40.47.10">
    <property type="match status" value="3"/>
</dbReference>
<gene>
    <name evidence="13" type="ORF">BG844_00060</name>
</gene>
<dbReference type="CDD" id="cd00833">
    <property type="entry name" value="PKS"/>
    <property type="match status" value="3"/>
</dbReference>
<dbReference type="Pfam" id="PF00698">
    <property type="entry name" value="Acyl_transf_1"/>
    <property type="match status" value="3"/>
</dbReference>
<dbReference type="GO" id="GO:0033068">
    <property type="term" value="P:macrolide biosynthetic process"/>
    <property type="evidence" value="ECO:0007669"/>
    <property type="project" value="UniProtKB-ARBA"/>
</dbReference>
<dbReference type="InterPro" id="IPR049551">
    <property type="entry name" value="PKS_DH_C"/>
</dbReference>
<dbReference type="Gene3D" id="1.10.1200.10">
    <property type="entry name" value="ACP-like"/>
    <property type="match status" value="3"/>
</dbReference>
<keyword evidence="6" id="KW-0045">Antibiotic biosynthesis</keyword>
<evidence type="ECO:0000259" key="10">
    <source>
        <dbReference type="PROSITE" id="PS50075"/>
    </source>
</evidence>
<evidence type="ECO:0000256" key="7">
    <source>
        <dbReference type="ARBA" id="ARBA00023268"/>
    </source>
</evidence>
<dbReference type="InterPro" id="IPR055123">
    <property type="entry name" value="SpnB-like_Rossmann"/>
</dbReference>
<dbReference type="Pfam" id="PF00550">
    <property type="entry name" value="PP-binding"/>
    <property type="match status" value="3"/>
</dbReference>
<dbReference type="Gene3D" id="3.90.180.10">
    <property type="entry name" value="Medium-chain alcohol dehydrogenases, catalytic domain"/>
    <property type="match status" value="1"/>
</dbReference>
<dbReference type="InterPro" id="IPR013154">
    <property type="entry name" value="ADH-like_N"/>
</dbReference>
<dbReference type="PANTHER" id="PTHR43775:SF51">
    <property type="entry name" value="INACTIVE PHENOLPHTHIOCEROL SYNTHESIS POLYKETIDE SYNTHASE TYPE I PKS1-RELATED"/>
    <property type="match status" value="1"/>
</dbReference>
<dbReference type="GO" id="GO:0004312">
    <property type="term" value="F:fatty acid synthase activity"/>
    <property type="evidence" value="ECO:0007669"/>
    <property type="project" value="TreeGrafter"/>
</dbReference>
<dbReference type="Pfam" id="PF22953">
    <property type="entry name" value="SpnB_Rossmann"/>
    <property type="match status" value="1"/>
</dbReference>
<evidence type="ECO:0000256" key="3">
    <source>
        <dbReference type="ARBA" id="ARBA00022450"/>
    </source>
</evidence>
<dbReference type="InterPro" id="IPR050091">
    <property type="entry name" value="PKS_NRPS_Biosynth_Enz"/>
</dbReference>
<dbReference type="InterPro" id="IPR049900">
    <property type="entry name" value="PKS_mFAS_DH"/>
</dbReference>
<dbReference type="FunFam" id="1.10.1200.10:FF:000007">
    <property type="entry name" value="Probable polyketide synthase pks17"/>
    <property type="match status" value="3"/>
</dbReference>
<dbReference type="InterPro" id="IPR020807">
    <property type="entry name" value="PKS_DH"/>
</dbReference>
<evidence type="ECO:0000256" key="2">
    <source>
        <dbReference type="ARBA" id="ARBA00004792"/>
    </source>
</evidence>
<feature type="domain" description="Ketosynthase family 3 (KS3)" evidence="11">
    <location>
        <begin position="3361"/>
        <end position="3786"/>
    </location>
</feature>
<proteinExistence type="predicted"/>
<dbReference type="SMART" id="SM00825">
    <property type="entry name" value="PKS_KS"/>
    <property type="match status" value="3"/>
</dbReference>
<feature type="region of interest" description="N-terminal hotdog fold" evidence="9">
    <location>
        <begin position="2269"/>
        <end position="2389"/>
    </location>
</feature>
<dbReference type="InterPro" id="IPR018201">
    <property type="entry name" value="Ketoacyl_synth_AS"/>
</dbReference>
<keyword evidence="3" id="KW-0596">Phosphopantetheine</keyword>
<feature type="domain" description="PKS/mFAS DH" evidence="12">
    <location>
        <begin position="4243"/>
        <end position="4541"/>
    </location>
</feature>
<dbReference type="PROSITE" id="PS50075">
    <property type="entry name" value="CARRIER"/>
    <property type="match status" value="3"/>
</dbReference>
<dbReference type="PROSITE" id="PS00012">
    <property type="entry name" value="PHOSPHOPANTETHEINE"/>
    <property type="match status" value="3"/>
</dbReference>
<comment type="pathway">
    <text evidence="2">Antibiotic biosynthesis.</text>
</comment>
<dbReference type="InterPro" id="IPR011032">
    <property type="entry name" value="GroES-like_sf"/>
</dbReference>
<dbReference type="Gene3D" id="3.40.366.10">
    <property type="entry name" value="Malonyl-Coenzyme A Acyl Carrier Protein, domain 2"/>
    <property type="match status" value="3"/>
</dbReference>
<dbReference type="FunFam" id="3.40.366.10:FF:000002">
    <property type="entry name" value="Probable polyketide synthase 2"/>
    <property type="match status" value="2"/>
</dbReference>
<keyword evidence="4" id="KW-0597">Phosphoprotein</keyword>
<evidence type="ECO:0000256" key="1">
    <source>
        <dbReference type="ARBA" id="ARBA00001957"/>
    </source>
</evidence>
<dbReference type="SUPFAM" id="SSF53901">
    <property type="entry name" value="Thiolase-like"/>
    <property type="match status" value="3"/>
</dbReference>
<dbReference type="InterPro" id="IPR057326">
    <property type="entry name" value="KR_dom"/>
</dbReference>
<feature type="domain" description="Ketosynthase family 3 (KS3)" evidence="11">
    <location>
        <begin position="33"/>
        <end position="458"/>
    </location>
</feature>
<evidence type="ECO:0000259" key="11">
    <source>
        <dbReference type="PROSITE" id="PS52004"/>
    </source>
</evidence>
<dbReference type="Pfam" id="PF08659">
    <property type="entry name" value="KR"/>
    <property type="match status" value="3"/>
</dbReference>
<organism evidence="13 14">
    <name type="scientific">Couchioplanes caeruleus subsp. caeruleus</name>
    <dbReference type="NCBI Taxonomy" id="56427"/>
    <lineage>
        <taxon>Bacteria</taxon>
        <taxon>Bacillati</taxon>
        <taxon>Actinomycetota</taxon>
        <taxon>Actinomycetes</taxon>
        <taxon>Micromonosporales</taxon>
        <taxon>Micromonosporaceae</taxon>
        <taxon>Couchioplanes</taxon>
    </lineage>
</organism>
<protein>
    <submittedName>
        <fullName evidence="13">AceP2</fullName>
    </submittedName>
</protein>
<dbReference type="InterPro" id="IPR006162">
    <property type="entry name" value="Ppantetheine_attach_site"/>
</dbReference>
<feature type="region of interest" description="C-terminal hotdog fold" evidence="9">
    <location>
        <begin position="2401"/>
        <end position="2536"/>
    </location>
</feature>
<dbReference type="EMBL" id="MEIA01000001">
    <property type="protein sequence ID" value="OJF16269.1"/>
    <property type="molecule type" value="Genomic_DNA"/>
</dbReference>
<evidence type="ECO:0000256" key="5">
    <source>
        <dbReference type="ARBA" id="ARBA00022679"/>
    </source>
</evidence>
<feature type="domain" description="Carrier" evidence="10">
    <location>
        <begin position="4841"/>
        <end position="4916"/>
    </location>
</feature>
<dbReference type="InterPro" id="IPR016035">
    <property type="entry name" value="Acyl_Trfase/lysoPLipase"/>
</dbReference>
<comment type="caution">
    <text evidence="13">The sequence shown here is derived from an EMBL/GenBank/DDBJ whole genome shotgun (WGS) entry which is preliminary data.</text>
</comment>
<dbReference type="InterPro" id="IPR016039">
    <property type="entry name" value="Thiolase-like"/>
</dbReference>
<dbReference type="Pfam" id="PF02801">
    <property type="entry name" value="Ketoacyl-synt_C"/>
    <property type="match status" value="3"/>
</dbReference>
<dbReference type="InterPro" id="IPR001227">
    <property type="entry name" value="Ac_transferase_dom_sf"/>
</dbReference>
<dbReference type="Pfam" id="PF13602">
    <property type="entry name" value="ADH_zinc_N_2"/>
    <property type="match status" value="1"/>
</dbReference>
<dbReference type="InterPro" id="IPR036291">
    <property type="entry name" value="NAD(P)-bd_dom_sf"/>
</dbReference>
<keyword evidence="7" id="KW-0511">Multifunctional enzyme</keyword>
<dbReference type="CDD" id="cd08952">
    <property type="entry name" value="KR_1_SDR_x"/>
    <property type="match status" value="1"/>
</dbReference>
<dbReference type="Pfam" id="PF16197">
    <property type="entry name" value="KAsynt_C_assoc"/>
    <property type="match status" value="3"/>
</dbReference>
<comment type="cofactor">
    <cofactor evidence="1">
        <name>pantetheine 4'-phosphate</name>
        <dbReference type="ChEBI" id="CHEBI:47942"/>
    </cofactor>
</comment>
<name>A0A1K0FTX6_9ACTN</name>
<dbReference type="InterPro" id="IPR016036">
    <property type="entry name" value="Malonyl_transacylase_ACP-bd"/>
</dbReference>
<dbReference type="SMART" id="SM00827">
    <property type="entry name" value="PKS_AT"/>
    <property type="match status" value="3"/>
</dbReference>
<dbReference type="Proteomes" id="UP000182486">
    <property type="component" value="Unassembled WGS sequence"/>
</dbReference>
<dbReference type="CDD" id="cd05195">
    <property type="entry name" value="enoyl_red"/>
    <property type="match status" value="1"/>
</dbReference>
<dbReference type="PROSITE" id="PS00606">
    <property type="entry name" value="KS3_1"/>
    <property type="match status" value="3"/>
</dbReference>
<dbReference type="GO" id="GO:0016491">
    <property type="term" value="F:oxidoreductase activity"/>
    <property type="evidence" value="ECO:0007669"/>
    <property type="project" value="InterPro"/>
</dbReference>
<dbReference type="GO" id="GO:0031177">
    <property type="term" value="F:phosphopantetheine binding"/>
    <property type="evidence" value="ECO:0007669"/>
    <property type="project" value="InterPro"/>
</dbReference>
<evidence type="ECO:0000313" key="14">
    <source>
        <dbReference type="Proteomes" id="UP000182486"/>
    </source>
</evidence>
<feature type="active site" description="Proton acceptor; for dehydratase activity" evidence="9">
    <location>
        <position position="2301"/>
    </location>
</feature>
<dbReference type="GO" id="GO:0004315">
    <property type="term" value="F:3-oxoacyl-[acyl-carrier-protein] synthase activity"/>
    <property type="evidence" value="ECO:0007669"/>
    <property type="project" value="InterPro"/>
</dbReference>
<dbReference type="SMART" id="SM00823">
    <property type="entry name" value="PKS_PP"/>
    <property type="match status" value="3"/>
</dbReference>
<dbReference type="SUPFAM" id="SSF50129">
    <property type="entry name" value="GroES-like"/>
    <property type="match status" value="1"/>
</dbReference>
<dbReference type="PANTHER" id="PTHR43775">
    <property type="entry name" value="FATTY ACID SYNTHASE"/>
    <property type="match status" value="1"/>
</dbReference>
<dbReference type="PROSITE" id="PS52004">
    <property type="entry name" value="KS3_2"/>
    <property type="match status" value="3"/>
</dbReference>
<feature type="domain" description="Carrier" evidence="10">
    <location>
        <begin position="3268"/>
        <end position="3343"/>
    </location>
</feature>
<dbReference type="SMART" id="SM00826">
    <property type="entry name" value="PKS_DH"/>
    <property type="match status" value="2"/>
</dbReference>
<dbReference type="Pfam" id="PF00109">
    <property type="entry name" value="ketoacyl-synt"/>
    <property type="match status" value="3"/>
</dbReference>
<dbReference type="Gene3D" id="3.10.129.110">
    <property type="entry name" value="Polyketide synthase dehydratase"/>
    <property type="match status" value="3"/>
</dbReference>
<dbReference type="SUPFAM" id="SSF47336">
    <property type="entry name" value="ACP-like"/>
    <property type="match status" value="3"/>
</dbReference>
<dbReference type="SMART" id="SM00829">
    <property type="entry name" value="PKS_ER"/>
    <property type="match status" value="1"/>
</dbReference>
<dbReference type="InterPro" id="IPR009081">
    <property type="entry name" value="PP-bd_ACP"/>
</dbReference>
<evidence type="ECO:0000256" key="9">
    <source>
        <dbReference type="PROSITE-ProRule" id="PRU01363"/>
    </source>
</evidence>
<dbReference type="SMART" id="SM00822">
    <property type="entry name" value="PKS_KR"/>
    <property type="match status" value="3"/>
</dbReference>
<comment type="caution">
    <text evidence="9">Lacks conserved residue(s) required for the propagation of feature annotation.</text>
</comment>
<dbReference type="InterPro" id="IPR032821">
    <property type="entry name" value="PKS_assoc"/>
</dbReference>
<dbReference type="Pfam" id="PF08240">
    <property type="entry name" value="ADH_N"/>
    <property type="match status" value="1"/>
</dbReference>
<dbReference type="InterPro" id="IPR013968">
    <property type="entry name" value="PKS_KR"/>
</dbReference>
<dbReference type="InterPro" id="IPR036736">
    <property type="entry name" value="ACP-like_sf"/>
</dbReference>
<dbReference type="Gene3D" id="3.30.70.3290">
    <property type="match status" value="3"/>
</dbReference>
<feature type="domain" description="Carrier" evidence="10">
    <location>
        <begin position="1305"/>
        <end position="1380"/>
    </location>
</feature>
<keyword evidence="5" id="KW-0808">Transferase</keyword>
<dbReference type="InterPro" id="IPR014043">
    <property type="entry name" value="Acyl_transferase_dom"/>
</dbReference>
<dbReference type="PROSITE" id="PS52019">
    <property type="entry name" value="PKS_MFAS_DH"/>
    <property type="match status" value="2"/>
</dbReference>
<evidence type="ECO:0000256" key="8">
    <source>
        <dbReference type="ARBA" id="ARBA00023315"/>
    </source>
</evidence>
<dbReference type="InterPro" id="IPR042104">
    <property type="entry name" value="PKS_dehydratase_sf"/>
</dbReference>
<feature type="active site" description="Proton donor; for dehydratase activity" evidence="9">
    <location>
        <position position="2459"/>
    </location>
</feature>
<evidence type="ECO:0000256" key="4">
    <source>
        <dbReference type="ARBA" id="ARBA00022553"/>
    </source>
</evidence>
<dbReference type="SUPFAM" id="SSF52151">
    <property type="entry name" value="FabD/lysophospholipase-like"/>
    <property type="match status" value="3"/>
</dbReference>
<dbReference type="InterPro" id="IPR014030">
    <property type="entry name" value="Ketoacyl_synth_N"/>
</dbReference>
<accession>A0A1K0FTX6</accession>
<evidence type="ECO:0000313" key="13">
    <source>
        <dbReference type="EMBL" id="OJF16269.1"/>
    </source>
</evidence>
<dbReference type="InterPro" id="IPR015083">
    <property type="entry name" value="NorB/c/GfsB-D-like_docking"/>
</dbReference>
<keyword evidence="14" id="KW-1185">Reference proteome</keyword>
<feature type="region of interest" description="C-terminal hotdog fold" evidence="9">
    <location>
        <begin position="4373"/>
        <end position="4541"/>
    </location>
</feature>
<evidence type="ECO:0000256" key="6">
    <source>
        <dbReference type="ARBA" id="ARBA00023194"/>
    </source>
</evidence>
<dbReference type="FunFam" id="3.40.47.10:FF:000019">
    <property type="entry name" value="Polyketide synthase type I"/>
    <property type="match status" value="3"/>
</dbReference>
<sequence length="4991" mass="519096">MSNEEKLREYLKRAIADLQDSRDQLREAAERDREPIAIVAAACRYPGGVRTPEDLWELVDSGVDAVSGFPGNRGWDLGSLYHPDPAHQGTTYSTEGGFLHDADRFDPAVFGISPREALAMDPQQRLLLEVAWETLERGNLDPLSLAGTPTGVFVGTGHGGYDSTGGRGHDEAGGHLLTGNAVSVSSGRISYVLGLEGPAISVDTACSSSLVALHLAVRSLRSGESDLALAGGATVMSTPQMFLEFSRQQGLAADGRCKPFAAAADGTGWAEGVGMLLVERLSDARRHGHPVLAVIRGTAVNSDGASNGLTAPNGPSQQRVIRAALADAGLTAADIDVVEAHGTGTRLGDPIEATALLATYGQRRPDRPVLIGSLKSNLGHTQAAAGVGGVIKMVLAMHHGRAPATLHTDTPTPHVDWTAGDARLLTTPEPWPAVDRPRRAAVSSFGVSGTNAHVIIESVEPGAPAEPSADTGLPWLLSARTAGALRAQAARLAEHAGGGDDVAYTLATSRAQMEHRAVVTGDRRAGLAALAEGRGVTGVAAKRILALFFAGQGSQRAGMGRDLGARFPVFKAAFDEARARLTIDWDDLDATGNAQPALFAFEVALHRLLESWGIRPALVGGHSVGEIAAAHVAGVLSLADACTLVAARGRLMQALSPGGAMVAVQADPDALELPGGVSVAAVNGPESVVLSGPAEAVLPYAGSFERTRRLTVSHAFHSALMEPMLDDFRAVVEGLTFAPAVLPVVSTVTGELAGPEFSTPGYWVDQIRRPVLFRDAVRAAEEFGATAFAEAGPTGALAAMISDSAVHAPAVAALQRRDRDDVTALYAGIGALHVAGVRMDWTAILGRHRTVSLPTYAFQEESFWLMPPAGESLTYDVGWTPITPAGVPGGRWLLVRHGDDELFDDVARALAARGTEVVTGALADAGPLDGVLALLDGDPDAPWHTTELLQTLDRLNLDAPLWCVTRGAVSTDRTETADPAQAGVWGLGRVAALELPRRWGGLIDLPSTPDAAAADVLAALLGGPEDQVALRCAAALGRRLRHTTPVPATDWSAPATVLVTGGTGAIGAHVARWLLRHGTQRLILAGRRGADTPGARELVAELGERVSLVACDVADRDALAALLDGLDLDGVVHAAGVLDDGLLTTLTPAKLDAVLRAKAQAAANLDDLTGDLDMFVLFSSIAGSVGNHGQANYAAANAALDALAERRRAAGKPATSVAFGPWAVGMAAAGAADAAARRAGLRPLDPRRALTALRSAVASGRATVTVADIDWPAYGAAMTASRPNPLFADVYQAPAGRTGGATSDRDLLTLVREQVAGVLGHASADAVDARRAFRDLGFDSLTAVELRNRLTAATGLKLPATLLFDHPTAAAVAAYLRTETTGDAHADPVTAIAAASDEPIAIVSMACRFPGGVASPEDFWALLADGGDGVTGFPEDRGWDIDRLYDPDPDRQGTSYAREGGFLTDVAGFDHGFFGISPREALAMDPQQRLLLETSWELLERAGIDPESVRGTATGVFAGVNSNDYQSIMAGSAEEVAGHLLTGNAMSVLSGRVSYTFGFEGPAVSVDTACSSSLVALHMAVTSLRGGECDLALAGGVTVMSTPYSFVEFSRQRGLAPDGRCKPFAAAADGTGWAEGIGLVLVERLSDALANGHEILAVVRGSAVNSDGASNGLTAPNGPSQQRVIRQALANAGLKPADVSAVEAHGTGTKLGDPIEAQALIATYGRERSEPLNLGAVKSNIGHTQAAAGMAGVMKMVLAMRHGLLPRTLHTDAPTPHVDWSDGTVALLTEATPWPAGERIRRAGVSSFGISGTNAHVILEEAPPAPATATPVEDGPLPLMLSARSADGVRAQAAKLAAHLRDTTDNPRDVAYSLLTARAELPYRGSVVATGRDALIAALDGLTETAHAETGERPVFVFPGQGSQWDGMALGLLDESPVFAAKLRDCAAALRPYTGWDLIEVLRAGDLDRVDMVQPALWAMMVSLAELWRAHGVEPGAVVGHSQGEIAAACVAGALSLDDAARVVALRSRAITALAGRGGMASISRPVAEVRERIAAWGDRLSVATVNGPYSAVVAGEPAALDELIAACTADGIRAKRVDVDYASHSVHVESIEAELLDVLAPISPRTGDVPFWSTVTGEMTDTAGLDAAYWYRNLRQTVEFERTTRALLTGGHRVFLEISAHPVVIPGLRETVEDSGIAAAALGTLRRDEGGLARFRAALAAARDHGARIDADALFPGAARVVLPSYAFTHQRFWPRASGTAGPGALNHPMLGAAVHLARADGLVVTADWSLRTHPWLADHALGGTVLVPGAALVEAVIRVGDEVGCGRVDELTLHAPVLVPERGGVQIQVTVDAPDQAGLRPVTLHSRTADAWTLHATGSLAATGPAPASVDTAWPPAGAEALDVSDFYDRLADTGYGYGPAFRGVRAVWKRDGDIYADVALPDADAGAFGLHPALLDAALHPAALGPLSTADGAGMPFSWSGVSLHATGATALRVRITGTGPDTITVHLADPGGNPVATVDALAVRPYAPTTPRQVDSLYQMGWVPVPPADRAAADYALVRATDPVGVLADLQAGHDHLVVVTENAAGDTVTDLDAAAVWGLVRSAQSENPDRITLVDLDGSPASAAALPRLVATGEPQLIVRRGECYVPRLERGGDRLAIDDPTRPWRLDIPTRGTVDNLAIVSALDTLEPLGPGEVRIAVRAAGLNFRDVLNVLGMYPGGARYLGSEAAGVVVEVADDVTTLAPGDRVTGMVAGGFGTHAIADHRVLTTFPAHWTFAQASAVPVAFLTAWYALRDLAGLAAGERILVHAATGGVGMAATQIARHLGAEVYATAGTPKQHLLRADGFDGAHLADSRTLDFEQTFAGGVDVVLNSLAGDFVDTSLRLLGDGGRFIEMGKTDIRDAEAIRAERGVAYRAFDLIEAGPERIGEMLAELVVLLESGALHHLPVAAWDVEHARDAFRFMSQARHTGKVVLTVPRAWDPQGTVLITGGTGELGGLLARHLVARRGVRHLLLTGRRGLDSPGARELSAELTAAGATVTVAAADVAVRDDVSALLALVDADHPLTAVVHAAGQLDDGTVASLTPDRIRAVMRPKADAARHLDELTRGHDLAEMVYFSSAAGVFGSPGQGNYAAANAFLDALAQRRRAAGLPGTSLAWGLWAQASGMTRHLGDADKSRSRQAGGLELSTEDGLALFDAALDARRALLVPVRLDTTGLRTRPRDEVPPILRGLFGAATRRRADTAAGAVDLRQRLAGLPTTDRRGVLLDLIASYAAAVLGHTGGDAVDAGQAFRDLGFDSLTAVELRNRLSTATGLRLPATLVFDHPTPEALTAHLLAELTDGDTATAVHAPTAANDDEPIAIVAMACRLPGGIRSPEDFWAMLDGGRDGVAAFPTDRGWDLDGLYDAVPDTPGSSRTREGGFLDAVADFDAAFFGISPREALAMDPQQRILLETAWELFERGGIDPRAVRGRPVGVFAGVSSSDYLTRVPDVPEELTPYINNGNAVSVVSGRVAYAFGLEGPAVTVDTACSSSLVALHMAVNALRTGECELALAGGVTVMTSPRIIVDFARQRGLAMNGRCKPFAAAADGAGFSEGAALLLVERLSVARRNGHQVLAVVRGSAVNSDGASNGLSAPNGPSQQRVILAALASAGLAPQDVDAVEAHGTGTRLGDPIEAQALLATYGRNRAADRPLHLGSVKSNIGHTQAAAGVAGVVKMVLALRHGVLPRTLHLDAPTPHVEWTDAVSLLGEAAAWPAGERPRRAGVSSFGISGTNAHVILEEAPDSASSEPTAPEPAGDLALATGESAAGPVPWVLSGRSERAVRGQAEALLRWAGDPADIARSLVETRSLHEKRLVVVGDDPADALRAYVGGTPDRRVVAGSAPGRDRRVVFVFPGQGAQWAGMGRDLLADPIFAARLGECADALAPYLDWSLTEALADPALLDRVDVVQPTLWAVMVSLAAVWRAHGVRPAAVLGHSQGEIAAACVSGALSLADGAKVIALRSRAIAGTLSGVGAMASVAAPRADVDARLAGYDGLSVAAVNGPGTVVVSGDPAAVDELVAACVADGLRAKRIPVDYASHSAHVERLRDVLLTGLEEVQPRAGEIPFLSTVTADWLDTTELDAGYWYENLRRTVRLEESMTALLAQGHDVFVECSPHPVLGAGIEDTAAAAGTDAVVIGSLRRDDGTPERMLLSLAEAHVRGVAVDWRLTGGRTVPLPTYAFQRDRYWLEPGARRDPSGLDTVVHLAGGGTVLTGRIGVTAQPWLDAHRIGGRAVVPGSAYLDWAIRAGDETGLPVIAELDEVTPLVLDGDRDLQVIVTGDGELTVHARPDATRPWTRHATGRLTATPVAVTADGDGVDVSVPDAAGFRLHPDLLQGALAGLGLPTGWRGVTVHATGATDLTVRAVPGTDGTVALVAVDLTGFPVVTAAAVTLTPADQVVIAAGSAPLYHVEWEPLVLDGTPDGTVLAVADVHRALAEVQEWLAADRDGKLVIVSTDPGVHGLIRSAQSEHPGRFQLLDAVPGDALVAVASGSDEPEVRIRDGQASVPRLDRAPVPTDEADWGTGTVLVTGGTGTLGALVAEHLVATHGVPTLVLTGRRGLDAPGATALRDRLTALGAEVAVVACDAGDRESLAAVLAGIDDLTGVVHAAGVLDDGLIESLTPQRLDAVLRPKADAAIHLDELTRDRDLRQFVLFSSFAGVAGGMAQANYAAANAILDDLAARRRATGLPGTSLAWGLWEQRSALTGDLDAADVARMTRAGLRPIPADTGLAMLDAAVASGEALLVPVLLHPTGEAPPLLRRLSRPVRRIAAAAAPAEDTLADRLAPLSPAEQEKTLLRLVAGHVATVLGHASPDAVEAERGFLDLGMSSVTAVELRNRLNTDTGLRLPTTLIFDHPTPIGLARRLRAALRPGDTAGTPVFAELAGLESAVGLAELDAADRARLVARLKALQWKLDDPASGTDDDIDVSTDDEMFDLIDRELGRA</sequence>
<dbReference type="SMART" id="SM01294">
    <property type="entry name" value="PKS_PP_betabranch"/>
    <property type="match status" value="3"/>
</dbReference>
<dbReference type="InterPro" id="IPR020843">
    <property type="entry name" value="ER"/>
</dbReference>
<dbReference type="InterPro" id="IPR049552">
    <property type="entry name" value="PKS_DH_N"/>
</dbReference>
<dbReference type="SUPFAM" id="SSF55048">
    <property type="entry name" value="Probable ACP-binding domain of malonyl-CoA ACP transacylase"/>
    <property type="match status" value="3"/>
</dbReference>
<dbReference type="Pfam" id="PF14765">
    <property type="entry name" value="PS-DH"/>
    <property type="match status" value="1"/>
</dbReference>
<feature type="domain" description="PKS/mFAS DH" evidence="12">
    <location>
        <begin position="2269"/>
        <end position="2536"/>
    </location>
</feature>